<sequence>MKVLILGIGNELQGDDGLGVHVIKELERISLPKEVKLLAGGTSGPDLIAYFEGVDFVIFVDAIRGGNLPGTIYKYNPEEMRYQRSVVLSPHQMGVPETLSLAELVGKKPKKSIFFGMEPMDIGYSLELSKPVREKLPRLVELIVEEVESFLTSNNERNFT</sequence>
<comment type="similarity">
    <text evidence="1">Belongs to the peptidase A31 family.</text>
</comment>
<dbReference type="PANTHER" id="PTHR30302">
    <property type="entry name" value="HYDROGENASE 1 MATURATION PROTEASE"/>
    <property type="match status" value="1"/>
</dbReference>
<dbReference type="EMBL" id="DRUY01000157">
    <property type="protein sequence ID" value="HHI65830.1"/>
    <property type="molecule type" value="Genomic_DNA"/>
</dbReference>
<dbReference type="PANTHER" id="PTHR30302:SF1">
    <property type="entry name" value="HYDROGENASE 2 MATURATION PROTEASE"/>
    <property type="match status" value="1"/>
</dbReference>
<dbReference type="InterPro" id="IPR023430">
    <property type="entry name" value="Pept_HybD-like_dom_sf"/>
</dbReference>
<organism evidence="5">
    <name type="scientific">Thermodesulfobium narugense</name>
    <dbReference type="NCBI Taxonomy" id="184064"/>
    <lineage>
        <taxon>Bacteria</taxon>
        <taxon>Pseudomonadati</taxon>
        <taxon>Thermodesulfobiota</taxon>
        <taxon>Thermodesulfobiia</taxon>
        <taxon>Thermodesulfobiales</taxon>
        <taxon>Thermodesulfobiaceae</taxon>
        <taxon>Thermodesulfobium</taxon>
    </lineage>
</organism>
<accession>A0A7C5PEE9</accession>
<evidence type="ECO:0000256" key="1">
    <source>
        <dbReference type="ARBA" id="ARBA00006814"/>
    </source>
</evidence>
<dbReference type="InterPro" id="IPR000671">
    <property type="entry name" value="Peptidase_A31"/>
</dbReference>
<keyword evidence="2 5" id="KW-0645">Protease</keyword>
<evidence type="ECO:0000256" key="4">
    <source>
        <dbReference type="ARBA" id="ARBA00022801"/>
    </source>
</evidence>
<dbReference type="AlphaFoldDB" id="A0A7C5PEE9"/>
<dbReference type="PRINTS" id="PR00446">
    <property type="entry name" value="HYDRGNUPTAKE"/>
</dbReference>
<dbReference type="GO" id="GO:0016485">
    <property type="term" value="P:protein processing"/>
    <property type="evidence" value="ECO:0007669"/>
    <property type="project" value="TreeGrafter"/>
</dbReference>
<evidence type="ECO:0000313" key="5">
    <source>
        <dbReference type="EMBL" id="HHI65830.1"/>
    </source>
</evidence>
<dbReference type="CDD" id="cd06062">
    <property type="entry name" value="H2MP_MemB-H2up"/>
    <property type="match status" value="1"/>
</dbReference>
<dbReference type="NCBIfam" id="TIGR00072">
    <property type="entry name" value="hydrog_prot"/>
    <property type="match status" value="1"/>
</dbReference>
<dbReference type="Pfam" id="PF01750">
    <property type="entry name" value="HycI"/>
    <property type="match status" value="1"/>
</dbReference>
<dbReference type="Gene3D" id="3.40.50.1450">
    <property type="entry name" value="HybD-like"/>
    <property type="match status" value="1"/>
</dbReference>
<evidence type="ECO:0000256" key="3">
    <source>
        <dbReference type="ARBA" id="ARBA00022750"/>
    </source>
</evidence>
<protein>
    <submittedName>
        <fullName evidence="5">Hydrogenase maturation protease</fullName>
    </submittedName>
</protein>
<evidence type="ECO:0000256" key="2">
    <source>
        <dbReference type="ARBA" id="ARBA00022670"/>
    </source>
</evidence>
<keyword evidence="3" id="KW-0064">Aspartyl protease</keyword>
<gene>
    <name evidence="5" type="ORF">ENL70_04710</name>
</gene>
<dbReference type="GO" id="GO:0008047">
    <property type="term" value="F:enzyme activator activity"/>
    <property type="evidence" value="ECO:0007669"/>
    <property type="project" value="InterPro"/>
</dbReference>
<comment type="caution">
    <text evidence="5">The sequence shown here is derived from an EMBL/GenBank/DDBJ whole genome shotgun (WGS) entry which is preliminary data.</text>
</comment>
<reference evidence="5" key="1">
    <citation type="journal article" date="2020" name="mSystems">
        <title>Genome- and Community-Level Interaction Insights into Carbon Utilization and Element Cycling Functions of Hydrothermarchaeota in Hydrothermal Sediment.</title>
        <authorList>
            <person name="Zhou Z."/>
            <person name="Liu Y."/>
            <person name="Xu W."/>
            <person name="Pan J."/>
            <person name="Luo Z.H."/>
            <person name="Li M."/>
        </authorList>
    </citation>
    <scope>NUCLEOTIDE SEQUENCE [LARGE SCALE GENOMIC DNA]</scope>
    <source>
        <strain evidence="5">SpSt-1019</strain>
    </source>
</reference>
<name>A0A7C5PEE9_9BACT</name>
<dbReference type="GO" id="GO:0004190">
    <property type="term" value="F:aspartic-type endopeptidase activity"/>
    <property type="evidence" value="ECO:0007669"/>
    <property type="project" value="UniProtKB-KW"/>
</dbReference>
<dbReference type="SUPFAM" id="SSF53163">
    <property type="entry name" value="HybD-like"/>
    <property type="match status" value="1"/>
</dbReference>
<keyword evidence="4" id="KW-0378">Hydrolase</keyword>
<proteinExistence type="inferred from homology"/>